<evidence type="ECO:0000313" key="3">
    <source>
        <dbReference type="Proteomes" id="UP001208689"/>
    </source>
</evidence>
<dbReference type="NCBIfam" id="TIGR00231">
    <property type="entry name" value="small_GTP"/>
    <property type="match status" value="1"/>
</dbReference>
<dbReference type="InterPro" id="IPR027417">
    <property type="entry name" value="P-loop_NTPase"/>
</dbReference>
<keyword evidence="3" id="KW-1185">Reference proteome</keyword>
<evidence type="ECO:0000256" key="1">
    <source>
        <dbReference type="ARBA" id="ARBA00006270"/>
    </source>
</evidence>
<dbReference type="SMART" id="SM00175">
    <property type="entry name" value="RAB"/>
    <property type="match status" value="1"/>
</dbReference>
<dbReference type="InterPro" id="IPR005225">
    <property type="entry name" value="Small_GTP-bd"/>
</dbReference>
<dbReference type="PROSITE" id="PS51419">
    <property type="entry name" value="RAB"/>
    <property type="match status" value="1"/>
</dbReference>
<comment type="similarity">
    <text evidence="1">Belongs to the small GTPase superfamily. Rab family.</text>
</comment>
<dbReference type="InterPro" id="IPR001806">
    <property type="entry name" value="Small_GTPase"/>
</dbReference>
<evidence type="ECO:0008006" key="4">
    <source>
        <dbReference type="Google" id="ProtNLM"/>
    </source>
</evidence>
<protein>
    <recommendedName>
        <fullName evidence="4">GTP-binding protein</fullName>
    </recommendedName>
</protein>
<dbReference type="PANTHER" id="PTHR47979">
    <property type="entry name" value="DRAB11-RELATED"/>
    <property type="match status" value="1"/>
</dbReference>
<dbReference type="SUPFAM" id="SSF52540">
    <property type="entry name" value="P-loop containing nucleoside triphosphate hydrolases"/>
    <property type="match status" value="1"/>
</dbReference>
<dbReference type="InterPro" id="IPR050209">
    <property type="entry name" value="Rab_GTPases_membrane_traffic"/>
</dbReference>
<dbReference type="SMART" id="SM00173">
    <property type="entry name" value="RAS"/>
    <property type="match status" value="1"/>
</dbReference>
<evidence type="ECO:0000313" key="2">
    <source>
        <dbReference type="EMBL" id="UYP46205.1"/>
    </source>
</evidence>
<accession>A0ABY6HS19</accession>
<dbReference type="PROSITE" id="PS51420">
    <property type="entry name" value="RHO"/>
    <property type="match status" value="1"/>
</dbReference>
<sequence>MIMVTIADGRYSLPSSYLYSKTQHVFLDKVKKICGLDQIGYAFLKKPTEMQILVDKEVKVGEPFVAITTDRGISTLNSPCSGILKTKHDDALEKMENDTYEYGILEFEEITEIDTALITGADIEPWANHEVRSLLKNEYSFKVILTGDSAVGKTAIKVRFTDDYFKQDLKTTLGVDFGSKELKCEYLTEDILFSGVYRFTSKMNVWDAAGQSHYDKIRGMYYRDAKGALLVYDVNNPVSFDNLDKWIEELDENLGHVPTLLIGNKTDLERLVPLEKALEFAKNHGFLYAECSAKTGDKVENVFRKLAIEIYKKEENL</sequence>
<dbReference type="Proteomes" id="UP001208689">
    <property type="component" value="Chromosome"/>
</dbReference>
<reference evidence="2" key="1">
    <citation type="submission" date="2022-09" db="EMBL/GenBank/DDBJ databases">
        <title>Actin cytoskeleton and complex cell architecture in an #Asgard archaeon.</title>
        <authorList>
            <person name="Ponce Toledo R.I."/>
            <person name="Schleper C."/>
            <person name="Rodrigues Oliveira T."/>
            <person name="Wollweber F."/>
            <person name="Xu J."/>
            <person name="Rittmann S."/>
            <person name="Klingl A."/>
            <person name="Pilhofer M."/>
        </authorList>
    </citation>
    <scope>NUCLEOTIDE SEQUENCE</scope>
    <source>
        <strain evidence="2">B-35</strain>
    </source>
</reference>
<gene>
    <name evidence="2" type="ORF">NEF87_002490</name>
</gene>
<dbReference type="Pfam" id="PF00071">
    <property type="entry name" value="Ras"/>
    <property type="match status" value="1"/>
</dbReference>
<dbReference type="PROSITE" id="PS51421">
    <property type="entry name" value="RAS"/>
    <property type="match status" value="1"/>
</dbReference>
<proteinExistence type="inferred from homology"/>
<dbReference type="EMBL" id="CP104013">
    <property type="protein sequence ID" value="UYP46205.1"/>
    <property type="molecule type" value="Genomic_DNA"/>
</dbReference>
<organism evidence="2 3">
    <name type="scientific">Candidatus Lokiarchaeum ossiferum</name>
    <dbReference type="NCBI Taxonomy" id="2951803"/>
    <lineage>
        <taxon>Archaea</taxon>
        <taxon>Promethearchaeati</taxon>
        <taxon>Promethearchaeota</taxon>
        <taxon>Promethearchaeia</taxon>
        <taxon>Promethearchaeales</taxon>
        <taxon>Promethearchaeaceae</taxon>
        <taxon>Candidatus Lokiarchaeum</taxon>
    </lineage>
</organism>
<dbReference type="SMART" id="SM00174">
    <property type="entry name" value="RHO"/>
    <property type="match status" value="1"/>
</dbReference>
<dbReference type="Gene3D" id="3.40.50.300">
    <property type="entry name" value="P-loop containing nucleotide triphosphate hydrolases"/>
    <property type="match status" value="1"/>
</dbReference>
<name>A0ABY6HS19_9ARCH</name>
<dbReference type="PRINTS" id="PR00449">
    <property type="entry name" value="RASTRNSFRMNG"/>
</dbReference>
<dbReference type="CDD" id="cd00154">
    <property type="entry name" value="Rab"/>
    <property type="match status" value="1"/>
</dbReference>